<protein>
    <submittedName>
        <fullName evidence="1">Uncharacterized protein</fullName>
    </submittedName>
</protein>
<dbReference type="RefSeq" id="WP_100772849.1">
    <property type="nucleotide sequence ID" value="NZ_PIQN01000025.1"/>
</dbReference>
<dbReference type="EMBL" id="PIQN01000025">
    <property type="protein sequence ID" value="PKA39898.1"/>
    <property type="molecule type" value="Genomic_DNA"/>
</dbReference>
<sequence>MKLHSIIKRDLIVEEEAVVLIYGTIEGTLVNNDGQVVVKALLARSTVATGQNPRTLLSGAVVRARQLQASG</sequence>
<gene>
    <name evidence="1" type="ORF">CWR43_29920</name>
</gene>
<evidence type="ECO:0000313" key="2">
    <source>
        <dbReference type="Proteomes" id="UP000232164"/>
    </source>
</evidence>
<accession>A0A2N0D1H0</accession>
<dbReference type="AlphaFoldDB" id="A0A2N0D1H0"/>
<name>A0A2N0D1H0_RHISU</name>
<proteinExistence type="predicted"/>
<organism evidence="1 2">
    <name type="scientific">Rhizobium sullae</name>
    <name type="common">Rhizobium hedysari</name>
    <dbReference type="NCBI Taxonomy" id="50338"/>
    <lineage>
        <taxon>Bacteria</taxon>
        <taxon>Pseudomonadati</taxon>
        <taxon>Pseudomonadota</taxon>
        <taxon>Alphaproteobacteria</taxon>
        <taxon>Hyphomicrobiales</taxon>
        <taxon>Rhizobiaceae</taxon>
        <taxon>Rhizobium/Agrobacterium group</taxon>
        <taxon>Rhizobium</taxon>
    </lineage>
</organism>
<evidence type="ECO:0000313" key="1">
    <source>
        <dbReference type="EMBL" id="PKA39898.1"/>
    </source>
</evidence>
<comment type="caution">
    <text evidence="1">The sequence shown here is derived from an EMBL/GenBank/DDBJ whole genome shotgun (WGS) entry which is preliminary data.</text>
</comment>
<dbReference type="Proteomes" id="UP000232164">
    <property type="component" value="Unassembled WGS sequence"/>
</dbReference>
<reference evidence="1 2" key="1">
    <citation type="submission" date="2017-11" db="EMBL/GenBank/DDBJ databases">
        <authorList>
            <person name="Han C.G."/>
        </authorList>
    </citation>
    <scope>NUCLEOTIDE SEQUENCE [LARGE SCALE GENOMIC DNA]</scope>
    <source>
        <strain evidence="1 2">HCNT1</strain>
    </source>
</reference>
<reference evidence="1 2" key="2">
    <citation type="submission" date="2017-12" db="EMBL/GenBank/DDBJ databases">
        <title>Genome sequence of Rhizobium sullae HCNT1 isolated from Sulla coronaria nodules and featuring peculiar denitrification phenotypes.</title>
        <authorList>
            <person name="De Diego-Diaz B."/>
            <person name="Treu L."/>
            <person name="Campanaro S."/>
            <person name="Da Silva Duarte V."/>
            <person name="Basaglia M."/>
            <person name="Favaro L."/>
            <person name="Casella S."/>
            <person name="Squartini A."/>
        </authorList>
    </citation>
    <scope>NUCLEOTIDE SEQUENCE [LARGE SCALE GENOMIC DNA]</scope>
    <source>
        <strain evidence="1 2">HCNT1</strain>
    </source>
</reference>